<dbReference type="Proteomes" id="UP000062255">
    <property type="component" value="Chromosome"/>
</dbReference>
<keyword evidence="3 6" id="KW-0812">Transmembrane</keyword>
<evidence type="ECO:0000313" key="8">
    <source>
        <dbReference type="Proteomes" id="UP000062255"/>
    </source>
</evidence>
<feature type="transmembrane region" description="Helical" evidence="6">
    <location>
        <begin position="292"/>
        <end position="318"/>
    </location>
</feature>
<dbReference type="GO" id="GO:0015209">
    <property type="term" value="F:cytosine transmembrane transporter activity"/>
    <property type="evidence" value="ECO:0007669"/>
    <property type="project" value="InterPro"/>
</dbReference>
<dbReference type="InterPro" id="IPR001248">
    <property type="entry name" value="Pur-cyt_permease"/>
</dbReference>
<evidence type="ECO:0000313" key="7">
    <source>
        <dbReference type="EMBL" id="AKS30710.1"/>
    </source>
</evidence>
<sequence>MTTAPSLGSWKIAEENGWPLLRGERGFGKMAIFLAAFSAAMATWCFTIGGFVSYYLNATAGTFALLAGSLFGIFLVTLATLPMCSKYGIDSVVASRAQLGNRGSHLSLLLVYCSTMGWNVILFIYKGRAIAELLISFGLMDRKHHDVCVAIVAVLAIFLVLHLIRRGPEYVRSRGPIIAVMVAVMSVVILLLLLQRVGLQGVLDAVAIAPYDNAAGNWASAMEVLIASNLSWWAYIGTIVRTNPSGRQSLWPVVIGFGLGVGLGSLVGLYTGLVVTDSAGDPTSFLIGQGGIVVGLIMLAFLLIANVGTAMMGIYAASLAVRQLPKADKLSWKCTIFLVSLPAMIVVGLFANSADTFFGSFLAFLGVAFAPMCGIQIADWYLLRRRRYDVASLYLPGKASKYHYLAGFNPVGFAAFVAGVVTYIYLLDPVTYVYRAPFQYLSATFPAAVVAGLVYTAGALMFLKPKGIGGYGAAVETVSSKG</sequence>
<feature type="transmembrane region" description="Helical" evidence="6">
    <location>
        <begin position="62"/>
        <end position="84"/>
    </location>
</feature>
<dbReference type="GO" id="GO:0005886">
    <property type="term" value="C:plasma membrane"/>
    <property type="evidence" value="ECO:0007669"/>
    <property type="project" value="TreeGrafter"/>
</dbReference>
<dbReference type="PANTHER" id="PTHR30569">
    <property type="entry name" value="CYTOSINE TRANSPORTER CODB"/>
    <property type="match status" value="1"/>
</dbReference>
<accession>A0A0K0WZT4</accession>
<evidence type="ECO:0000256" key="5">
    <source>
        <dbReference type="ARBA" id="ARBA00023136"/>
    </source>
</evidence>
<dbReference type="OrthoDB" id="6083029at2"/>
<feature type="transmembrane region" description="Helical" evidence="6">
    <location>
        <begin position="404"/>
        <end position="426"/>
    </location>
</feature>
<feature type="transmembrane region" description="Helical" evidence="6">
    <location>
        <begin position="31"/>
        <end position="56"/>
    </location>
</feature>
<feature type="transmembrane region" description="Helical" evidence="6">
    <location>
        <begin position="438"/>
        <end position="463"/>
    </location>
</feature>
<gene>
    <name evidence="7" type="ORF">AFA91_01140</name>
</gene>
<dbReference type="EMBL" id="CP012150">
    <property type="protein sequence ID" value="AKS30710.1"/>
    <property type="molecule type" value="Genomic_DNA"/>
</dbReference>
<dbReference type="KEGG" id="mgo:AFA91_01140"/>
<dbReference type="RefSeq" id="WP_049743112.1">
    <property type="nucleotide sequence ID" value="NZ_CP012150.1"/>
</dbReference>
<dbReference type="Pfam" id="PF02133">
    <property type="entry name" value="Transp_cyt_pur"/>
    <property type="match status" value="1"/>
</dbReference>
<evidence type="ECO:0000256" key="2">
    <source>
        <dbReference type="ARBA" id="ARBA00008974"/>
    </source>
</evidence>
<dbReference type="InterPro" id="IPR030191">
    <property type="entry name" value="CodB"/>
</dbReference>
<dbReference type="AlphaFoldDB" id="A0A0K0WZT4"/>
<feature type="transmembrane region" description="Helical" evidence="6">
    <location>
        <begin position="250"/>
        <end position="272"/>
    </location>
</feature>
<protein>
    <recommendedName>
        <fullName evidence="9">Cytosine permease</fullName>
    </recommendedName>
</protein>
<dbReference type="STRING" id="134601.AFA91_01140"/>
<feature type="transmembrane region" description="Helical" evidence="6">
    <location>
        <begin position="218"/>
        <end position="238"/>
    </location>
</feature>
<dbReference type="PANTHER" id="PTHR30569:SF0">
    <property type="entry name" value="CYTOSINE PERMEASE"/>
    <property type="match status" value="1"/>
</dbReference>
<comment type="subcellular location">
    <subcellularLocation>
        <location evidence="1">Membrane</location>
        <topology evidence="1">Multi-pass membrane protein</topology>
    </subcellularLocation>
</comment>
<feature type="transmembrane region" description="Helical" evidence="6">
    <location>
        <begin position="357"/>
        <end position="383"/>
    </location>
</feature>
<evidence type="ECO:0000256" key="6">
    <source>
        <dbReference type="SAM" id="Phobius"/>
    </source>
</evidence>
<organism evidence="7 8">
    <name type="scientific">Mycolicibacterium goodii</name>
    <name type="common">Mycobacterium goodii</name>
    <dbReference type="NCBI Taxonomy" id="134601"/>
    <lineage>
        <taxon>Bacteria</taxon>
        <taxon>Bacillati</taxon>
        <taxon>Actinomycetota</taxon>
        <taxon>Actinomycetes</taxon>
        <taxon>Mycobacteriales</taxon>
        <taxon>Mycobacteriaceae</taxon>
        <taxon>Mycolicibacterium</taxon>
    </lineage>
</organism>
<keyword evidence="5 6" id="KW-0472">Membrane</keyword>
<reference evidence="7 8" key="1">
    <citation type="submission" date="2015-07" db="EMBL/GenBank/DDBJ databases">
        <title>Complete genome sequence of Mycobacterium goodii X7B, a facultative thermophilic biodesulfurizing bacterium.</title>
        <authorList>
            <person name="Yu B."/>
            <person name="Li F."/>
            <person name="Xu P."/>
        </authorList>
    </citation>
    <scope>NUCLEOTIDE SEQUENCE [LARGE SCALE GENOMIC DNA]</scope>
    <source>
        <strain evidence="7 8">X7B</strain>
    </source>
</reference>
<comment type="similarity">
    <text evidence="2">Belongs to the purine-cytosine permease (2.A.39) family.</text>
</comment>
<evidence type="ECO:0000256" key="1">
    <source>
        <dbReference type="ARBA" id="ARBA00004141"/>
    </source>
</evidence>
<feature type="transmembrane region" description="Helical" evidence="6">
    <location>
        <begin position="144"/>
        <end position="164"/>
    </location>
</feature>
<evidence type="ECO:0000256" key="4">
    <source>
        <dbReference type="ARBA" id="ARBA00022989"/>
    </source>
</evidence>
<proteinExistence type="inferred from homology"/>
<name>A0A0K0WZT4_MYCGD</name>
<dbReference type="Gene3D" id="1.10.4160.10">
    <property type="entry name" value="Hydantoin permease"/>
    <property type="match status" value="1"/>
</dbReference>
<feature type="transmembrane region" description="Helical" evidence="6">
    <location>
        <begin position="330"/>
        <end position="351"/>
    </location>
</feature>
<feature type="transmembrane region" description="Helical" evidence="6">
    <location>
        <begin position="176"/>
        <end position="198"/>
    </location>
</feature>
<evidence type="ECO:0008006" key="9">
    <source>
        <dbReference type="Google" id="ProtNLM"/>
    </source>
</evidence>
<keyword evidence="4 6" id="KW-1133">Transmembrane helix</keyword>
<evidence type="ECO:0000256" key="3">
    <source>
        <dbReference type="ARBA" id="ARBA00022692"/>
    </source>
</evidence>
<dbReference type="PATRIC" id="fig|134601.6.peg.240"/>
<feature type="transmembrane region" description="Helical" evidence="6">
    <location>
        <begin position="105"/>
        <end position="124"/>
    </location>
</feature>